<dbReference type="EMBL" id="CAJOBC010005312">
    <property type="protein sequence ID" value="CAF3859448.1"/>
    <property type="molecule type" value="Genomic_DNA"/>
</dbReference>
<evidence type="ECO:0000256" key="1">
    <source>
        <dbReference type="ARBA" id="ARBA00005564"/>
    </source>
</evidence>
<dbReference type="EMBL" id="CAJNOK010026913">
    <property type="protein sequence ID" value="CAF1410852.1"/>
    <property type="molecule type" value="Genomic_DNA"/>
</dbReference>
<dbReference type="Proteomes" id="UP000677228">
    <property type="component" value="Unassembled WGS sequence"/>
</dbReference>
<dbReference type="Proteomes" id="UP000681722">
    <property type="component" value="Unassembled WGS sequence"/>
</dbReference>
<dbReference type="Gene3D" id="2.130.10.10">
    <property type="entry name" value="YVTN repeat-like/Quinoprotein amine dehydrogenase"/>
    <property type="match status" value="1"/>
</dbReference>
<evidence type="ECO:0000313" key="2">
    <source>
        <dbReference type="EMBL" id="CAF1094095.1"/>
    </source>
</evidence>
<proteinExistence type="inferred from homology"/>
<dbReference type="InterPro" id="IPR019405">
    <property type="entry name" value="Lactonase_7-beta_prop"/>
</dbReference>
<dbReference type="EMBL" id="CAJNOQ010005312">
    <property type="protein sequence ID" value="CAF1094095.1"/>
    <property type="molecule type" value="Genomic_DNA"/>
</dbReference>
<dbReference type="InterPro" id="IPR015943">
    <property type="entry name" value="WD40/YVTN_repeat-like_dom_sf"/>
</dbReference>
<dbReference type="InterPro" id="IPR011048">
    <property type="entry name" value="Haem_d1_sf"/>
</dbReference>
<dbReference type="OrthoDB" id="9972196at2759"/>
<dbReference type="Proteomes" id="UP000682733">
    <property type="component" value="Unassembled WGS sequence"/>
</dbReference>
<dbReference type="AlphaFoldDB" id="A0A814NLX0"/>
<protein>
    <recommendedName>
        <fullName evidence="7">6-phosphogluconolactonase</fullName>
    </recommendedName>
</protein>
<dbReference type="Pfam" id="PF10282">
    <property type="entry name" value="Lactonase"/>
    <property type="match status" value="1"/>
</dbReference>
<dbReference type="GO" id="GO:0017057">
    <property type="term" value="F:6-phosphogluconolactonase activity"/>
    <property type="evidence" value="ECO:0007669"/>
    <property type="project" value="TreeGrafter"/>
</dbReference>
<keyword evidence="6" id="KW-1185">Reference proteome</keyword>
<dbReference type="PANTHER" id="PTHR30344:SF1">
    <property type="entry name" value="6-PHOSPHOGLUCONOLACTONASE"/>
    <property type="match status" value="1"/>
</dbReference>
<sequence length="347" mass="38527">MSQLFLVGTGEKVVYSCHLSSTGQLQKLDEQTTGDGPSWLQLSLTKNIIYIVNEFVHKIATYSIEDRLHGKISLLSTPVSSLGETPCHLDVHPSGKYLGVANYGGKSTFAIFPLLENGIPDVEHAITQDIEGSGPKPQQVHSRGHCILFHGSYVYVVDLGTDSINSYHFDDSTGQIKPNHRTLTEAGAGPRHLVFHPTKPLAYVCNELNSTTNAYSVDKSLGKLTHIQTITTRKNPNDKTDNAPAEITFSPDYKYLLVSNRGDNTIIVYNCDLPDGQLTIHEHLDCKGAFARYFGFDPTGQFLLIANQNSNNLICYSYKNEKFNFCSELSGIKTGQHIFWLNNEEKK</sequence>
<comment type="similarity">
    <text evidence="1">Belongs to the cycloisomerase 2 family.</text>
</comment>
<name>A0A814NLX0_9BILA</name>
<comment type="caution">
    <text evidence="2">The sequence shown here is derived from an EMBL/GenBank/DDBJ whole genome shotgun (WGS) entry which is preliminary data.</text>
</comment>
<organism evidence="2 6">
    <name type="scientific">Didymodactylos carnosus</name>
    <dbReference type="NCBI Taxonomy" id="1234261"/>
    <lineage>
        <taxon>Eukaryota</taxon>
        <taxon>Metazoa</taxon>
        <taxon>Spiralia</taxon>
        <taxon>Gnathifera</taxon>
        <taxon>Rotifera</taxon>
        <taxon>Eurotatoria</taxon>
        <taxon>Bdelloidea</taxon>
        <taxon>Philodinida</taxon>
        <taxon>Philodinidae</taxon>
        <taxon>Didymodactylos</taxon>
    </lineage>
</organism>
<evidence type="ECO:0000313" key="3">
    <source>
        <dbReference type="EMBL" id="CAF1410852.1"/>
    </source>
</evidence>
<dbReference type="InterPro" id="IPR050282">
    <property type="entry name" value="Cycloisomerase_2"/>
</dbReference>
<dbReference type="SUPFAM" id="SSF51004">
    <property type="entry name" value="C-terminal (heme d1) domain of cytochrome cd1-nitrite reductase"/>
    <property type="match status" value="1"/>
</dbReference>
<evidence type="ECO:0008006" key="7">
    <source>
        <dbReference type="Google" id="ProtNLM"/>
    </source>
</evidence>
<gene>
    <name evidence="2" type="ORF">GPM918_LOCUS18413</name>
    <name evidence="3" type="ORF">OVA965_LOCUS33362</name>
    <name evidence="4" type="ORF">SRO942_LOCUS18410</name>
    <name evidence="5" type="ORF">TMI583_LOCUS34251</name>
</gene>
<dbReference type="EMBL" id="CAJOBA010048659">
    <property type="protein sequence ID" value="CAF4214934.1"/>
    <property type="molecule type" value="Genomic_DNA"/>
</dbReference>
<evidence type="ECO:0000313" key="4">
    <source>
        <dbReference type="EMBL" id="CAF3859448.1"/>
    </source>
</evidence>
<accession>A0A814NLX0</accession>
<dbReference type="PANTHER" id="PTHR30344">
    <property type="entry name" value="6-PHOSPHOGLUCONOLACTONASE-RELATED"/>
    <property type="match status" value="1"/>
</dbReference>
<reference evidence="2" key="1">
    <citation type="submission" date="2021-02" db="EMBL/GenBank/DDBJ databases">
        <authorList>
            <person name="Nowell W R."/>
        </authorList>
    </citation>
    <scope>NUCLEOTIDE SEQUENCE</scope>
</reference>
<dbReference type="Proteomes" id="UP000663829">
    <property type="component" value="Unassembled WGS sequence"/>
</dbReference>
<evidence type="ECO:0000313" key="6">
    <source>
        <dbReference type="Proteomes" id="UP000663829"/>
    </source>
</evidence>
<evidence type="ECO:0000313" key="5">
    <source>
        <dbReference type="EMBL" id="CAF4214934.1"/>
    </source>
</evidence>